<reference evidence="1 2" key="1">
    <citation type="journal article" date="2010" name="PLoS ONE">
        <title>The Waddlia genome: a window into chlamydial biology.</title>
        <authorList>
            <person name="Bertelli C."/>
            <person name="Collyn F."/>
            <person name="Croxatto A."/>
            <person name="Ruckert C."/>
            <person name="Polkinghorne A."/>
            <person name="Kebbi-Beghdadi C."/>
            <person name="Goesmann A."/>
            <person name="Vaughan L."/>
            <person name="Greub G."/>
        </authorList>
    </citation>
    <scope>NUCLEOTIDE SEQUENCE [LARGE SCALE GENOMIC DNA]</scope>
    <source>
        <strain evidence="2">ATCC VR-1470 / WSU 86-1044</strain>
    </source>
</reference>
<dbReference type="AlphaFoldDB" id="D6YTU1"/>
<evidence type="ECO:0000313" key="2">
    <source>
        <dbReference type="Proteomes" id="UP000001505"/>
    </source>
</evidence>
<dbReference type="Proteomes" id="UP000001505">
    <property type="component" value="Chromosome"/>
</dbReference>
<organism evidence="1 2">
    <name type="scientific">Waddlia chondrophila (strain ATCC VR-1470 / WSU 86-1044)</name>
    <dbReference type="NCBI Taxonomy" id="716544"/>
    <lineage>
        <taxon>Bacteria</taxon>
        <taxon>Pseudomonadati</taxon>
        <taxon>Chlamydiota</taxon>
        <taxon>Chlamydiia</taxon>
        <taxon>Parachlamydiales</taxon>
        <taxon>Waddliaceae</taxon>
        <taxon>Waddlia</taxon>
    </lineage>
</organism>
<gene>
    <name evidence="1" type="ordered locus">wcw_0177</name>
</gene>
<dbReference type="EMBL" id="CP001928">
    <property type="protein sequence ID" value="ADI37552.1"/>
    <property type="molecule type" value="Genomic_DNA"/>
</dbReference>
<dbReference type="RefSeq" id="WP_013181280.1">
    <property type="nucleotide sequence ID" value="NC_014225.1"/>
</dbReference>
<accession>D6YTU1</accession>
<keyword evidence="2" id="KW-1185">Reference proteome</keyword>
<name>D6YTU1_WADCW</name>
<dbReference type="KEGG" id="wch:wcw_0177"/>
<protein>
    <submittedName>
        <fullName evidence="1">Uncharacterized protein</fullName>
    </submittedName>
</protein>
<sequence length="89" mass="10352">MKLNEYLLKEKFLEILNESITFEEGAFWASEMMAKNEIGELEYDSSDDISKLFSALTFLAGLSTEISPRTYLYTIEDVKIEYDQLFSRS</sequence>
<dbReference type="HOGENOM" id="CLU_2453854_0_0_0"/>
<evidence type="ECO:0000313" key="1">
    <source>
        <dbReference type="EMBL" id="ADI37552.1"/>
    </source>
</evidence>
<dbReference type="OrthoDB" id="8481922at2"/>
<proteinExistence type="predicted"/>
<dbReference type="STRING" id="716544.wcw_0177"/>